<accession>G1C860</accession>
<evidence type="ECO:0000256" key="1">
    <source>
        <dbReference type="SAM" id="MobiDB-lite"/>
    </source>
</evidence>
<evidence type="ECO:0000313" key="2">
    <source>
        <dbReference type="EMBL" id="AEK75491.1"/>
    </source>
</evidence>
<feature type="region of interest" description="Disordered" evidence="1">
    <location>
        <begin position="139"/>
        <end position="160"/>
    </location>
</feature>
<keyword evidence="2" id="KW-0378">Hydrolase</keyword>
<reference evidence="2" key="1">
    <citation type="journal article" date="2011" name="ChemBioChem">
        <title>Abyssomicin biosynthesis: formation of an unusual polyketide, antibiotic-feeding studies and genetic analysis.</title>
        <authorList>
            <person name="Gottardi E.M."/>
            <person name="Krawczyk J.M."/>
            <person name="von Suchodoletz H."/>
            <person name="Schadt S."/>
            <person name="Muhlenweg A."/>
            <person name="Uguru G.C."/>
            <person name="Pelzer S."/>
            <person name="Fiedler H.P."/>
            <person name="Bibb M.J."/>
            <person name="Stach J.E."/>
            <person name="Sussmuth R.D."/>
        </authorList>
    </citation>
    <scope>NUCLEOTIDE SEQUENCE</scope>
    <source>
        <strain evidence="2">AB-18-032</strain>
    </source>
</reference>
<organism evidence="2">
    <name type="scientific">Micromonospora maris (strain DSM 45365 / JCM 31040 / NBRC 109089 / NRRL B-24793 / AB-18-032)</name>
    <name type="common">Verrucosispora maris</name>
    <dbReference type="NCBI Taxonomy" id="263358"/>
    <lineage>
        <taxon>Bacteria</taxon>
        <taxon>Bacillati</taxon>
        <taxon>Actinomycetota</taxon>
        <taxon>Actinomycetes</taxon>
        <taxon>Micromonosporales</taxon>
        <taxon>Micromonosporaceae</taxon>
        <taxon>Micromonospora</taxon>
    </lineage>
</organism>
<dbReference type="EMBL" id="JF752342">
    <property type="protein sequence ID" value="AEK75491.1"/>
    <property type="molecule type" value="Genomic_DNA"/>
</dbReference>
<feature type="compositionally biased region" description="Basic and acidic residues" evidence="1">
    <location>
        <begin position="139"/>
        <end position="153"/>
    </location>
</feature>
<sequence length="208" mass="23131">MKPPASSVCPVDTSKMGNRSSPARYGRRPRKRCVELSETNLEFVHVVHRRHGHDDPRLGFFFLATAWQGQPVNREPHKCAGLVWTDPAQPPATTIAYTVAALEQIHSGRPFSLDGWAEHSPSATGCGIVDVAWEPPVRRGQREPRHQHDDGGRHGYTVGQPDPCRPLLGCRSTAHPTGCRPRRNVSSWLQLSPRTPGPYAISLMSRER</sequence>
<dbReference type="GO" id="GO:0016787">
    <property type="term" value="F:hydrolase activity"/>
    <property type="evidence" value="ECO:0007669"/>
    <property type="project" value="UniProtKB-KW"/>
</dbReference>
<protein>
    <submittedName>
        <fullName evidence="2">Putative hydrolase</fullName>
    </submittedName>
</protein>
<proteinExistence type="predicted"/>
<dbReference type="AlphaFoldDB" id="G1C860"/>
<feature type="region of interest" description="Disordered" evidence="1">
    <location>
        <begin position="1"/>
        <end position="28"/>
    </location>
</feature>
<name>G1C860_MICM1</name>